<evidence type="ECO:0000256" key="2">
    <source>
        <dbReference type="ARBA" id="ARBA00022737"/>
    </source>
</evidence>
<dbReference type="InterPro" id="IPR032675">
    <property type="entry name" value="LRR_dom_sf"/>
</dbReference>
<proteinExistence type="predicted"/>
<dbReference type="EMBL" id="JAPFFF010000014">
    <property type="protein sequence ID" value="KAK8870247.1"/>
    <property type="molecule type" value="Genomic_DNA"/>
</dbReference>
<dbReference type="PANTHER" id="PTHR15454:SF56">
    <property type="entry name" value="PROTEIN PHOSPHATASE 1 REGULATORY SUBUNIT 7-RELATED"/>
    <property type="match status" value="1"/>
</dbReference>
<evidence type="ECO:0000313" key="4">
    <source>
        <dbReference type="EMBL" id="KAK8870247.1"/>
    </source>
</evidence>
<name>A0ABR2IZ26_9EUKA</name>
<evidence type="ECO:0000256" key="3">
    <source>
        <dbReference type="SAM" id="Coils"/>
    </source>
</evidence>
<reference evidence="4 5" key="1">
    <citation type="submission" date="2024-04" db="EMBL/GenBank/DDBJ databases">
        <title>Tritrichomonas musculus Genome.</title>
        <authorList>
            <person name="Alves-Ferreira E."/>
            <person name="Grigg M."/>
            <person name="Lorenzi H."/>
            <person name="Galac M."/>
        </authorList>
    </citation>
    <scope>NUCLEOTIDE SEQUENCE [LARGE SCALE GENOMIC DNA]</scope>
    <source>
        <strain evidence="4 5">EAF2021</strain>
    </source>
</reference>
<evidence type="ECO:0000313" key="5">
    <source>
        <dbReference type="Proteomes" id="UP001470230"/>
    </source>
</evidence>
<keyword evidence="1" id="KW-0433">Leucine-rich repeat</keyword>
<dbReference type="Gene3D" id="3.80.10.10">
    <property type="entry name" value="Ribonuclease Inhibitor"/>
    <property type="match status" value="1"/>
</dbReference>
<feature type="coiled-coil region" evidence="3">
    <location>
        <begin position="309"/>
        <end position="336"/>
    </location>
</feature>
<keyword evidence="2" id="KW-0677">Repeat</keyword>
<sequence length="350" mass="39709">MNQRDEFGNQRSARDTIDISQANAASLPTIARPGVVLRLNASHNKISNLPNMEIFTRLRYLDLSQNDLQDLSPLSSLVSLLELDISFNHVINIDFIRNLTSLEIFRASTNEINEVNNILPERLIELDLSNNMLSSLDFLDSPNDPNEPFPFGIEKLILNGNNINQIINLKYITVFPQLRELEIGFLDQENNRNLQLLSFVKSLCPSLQIFDGADMGIVDELAVNPDDLIQVLTRGSEQALRSFISGVEVGIRWDEPTFIDFDDDTPSTPLKNLETRLRSIEEKFGEDNFSTPVKNNSNQIGTLLSPYGEQDENAMIASMQREISEMKQQVSQIAKILYVHDCALRQLWEQ</sequence>
<accession>A0ABR2IZ26</accession>
<dbReference type="Proteomes" id="UP001470230">
    <property type="component" value="Unassembled WGS sequence"/>
</dbReference>
<dbReference type="InterPro" id="IPR001611">
    <property type="entry name" value="Leu-rich_rpt"/>
</dbReference>
<organism evidence="4 5">
    <name type="scientific">Tritrichomonas musculus</name>
    <dbReference type="NCBI Taxonomy" id="1915356"/>
    <lineage>
        <taxon>Eukaryota</taxon>
        <taxon>Metamonada</taxon>
        <taxon>Parabasalia</taxon>
        <taxon>Tritrichomonadida</taxon>
        <taxon>Tritrichomonadidae</taxon>
        <taxon>Tritrichomonas</taxon>
    </lineage>
</organism>
<evidence type="ECO:0008006" key="6">
    <source>
        <dbReference type="Google" id="ProtNLM"/>
    </source>
</evidence>
<comment type="caution">
    <text evidence="4">The sequence shown here is derived from an EMBL/GenBank/DDBJ whole genome shotgun (WGS) entry which is preliminary data.</text>
</comment>
<gene>
    <name evidence="4" type="ORF">M9Y10_008124</name>
</gene>
<dbReference type="PANTHER" id="PTHR15454">
    <property type="entry name" value="NISCHARIN RELATED"/>
    <property type="match status" value="1"/>
</dbReference>
<keyword evidence="3" id="KW-0175">Coiled coil</keyword>
<protein>
    <recommendedName>
        <fullName evidence="6">Leucine Rich Repeat family protein</fullName>
    </recommendedName>
</protein>
<keyword evidence="5" id="KW-1185">Reference proteome</keyword>
<dbReference type="PROSITE" id="PS51450">
    <property type="entry name" value="LRR"/>
    <property type="match status" value="2"/>
</dbReference>
<dbReference type="SUPFAM" id="SSF52058">
    <property type="entry name" value="L domain-like"/>
    <property type="match status" value="1"/>
</dbReference>
<evidence type="ECO:0000256" key="1">
    <source>
        <dbReference type="ARBA" id="ARBA00022614"/>
    </source>
</evidence>